<dbReference type="OrthoDB" id="5296245at2"/>
<dbReference type="GO" id="GO:0035438">
    <property type="term" value="F:cyclic-di-GMP binding"/>
    <property type="evidence" value="ECO:0007669"/>
    <property type="project" value="InterPro"/>
</dbReference>
<dbReference type="RefSeq" id="WP_090366221.1">
    <property type="nucleotide sequence ID" value="NZ_FNEM01000012.1"/>
</dbReference>
<organism evidence="2 3">
    <name type="scientific">Ferrimonas sediminum</name>
    <dbReference type="NCBI Taxonomy" id="718193"/>
    <lineage>
        <taxon>Bacteria</taxon>
        <taxon>Pseudomonadati</taxon>
        <taxon>Pseudomonadota</taxon>
        <taxon>Gammaproteobacteria</taxon>
        <taxon>Alteromonadales</taxon>
        <taxon>Ferrimonadaceae</taxon>
        <taxon>Ferrimonas</taxon>
    </lineage>
</organism>
<dbReference type="InterPro" id="IPR009875">
    <property type="entry name" value="PilZ_domain"/>
</dbReference>
<dbReference type="AlphaFoldDB" id="A0A1G8VYT5"/>
<name>A0A1G8VYT5_9GAMM</name>
<sequence length="107" mass="12241">MERLHCQFANANQLYLAYMGFLSEGGLFFPSLSPWQLGQRVCASYRLPDDPQEHRFDGVVVWLNPVADKERPQGVGVRFGDDHSRHRHRIEQVLADQLSSTQLTSTL</sequence>
<dbReference type="EMBL" id="FNEM01000012">
    <property type="protein sequence ID" value="SDJ71149.1"/>
    <property type="molecule type" value="Genomic_DNA"/>
</dbReference>
<accession>A0A1G8VYT5</accession>
<dbReference type="Gene3D" id="2.40.10.220">
    <property type="entry name" value="predicted glycosyltransferase like domains"/>
    <property type="match status" value="1"/>
</dbReference>
<dbReference type="Proteomes" id="UP000199527">
    <property type="component" value="Unassembled WGS sequence"/>
</dbReference>
<evidence type="ECO:0000313" key="2">
    <source>
        <dbReference type="EMBL" id="SDJ71149.1"/>
    </source>
</evidence>
<evidence type="ECO:0000313" key="3">
    <source>
        <dbReference type="Proteomes" id="UP000199527"/>
    </source>
</evidence>
<protein>
    <submittedName>
        <fullName evidence="2">Type IV pilus assembly protein PilZ</fullName>
    </submittedName>
</protein>
<evidence type="ECO:0000259" key="1">
    <source>
        <dbReference type="Pfam" id="PF07238"/>
    </source>
</evidence>
<feature type="domain" description="PilZ" evidence="1">
    <location>
        <begin position="4"/>
        <end position="94"/>
    </location>
</feature>
<dbReference type="Pfam" id="PF07238">
    <property type="entry name" value="PilZ"/>
    <property type="match status" value="1"/>
</dbReference>
<keyword evidence="3" id="KW-1185">Reference proteome</keyword>
<reference evidence="3" key="1">
    <citation type="submission" date="2016-10" db="EMBL/GenBank/DDBJ databases">
        <authorList>
            <person name="Varghese N."/>
            <person name="Submissions S."/>
        </authorList>
    </citation>
    <scope>NUCLEOTIDE SEQUENCE [LARGE SCALE GENOMIC DNA]</scope>
    <source>
        <strain evidence="3">DSM 23317</strain>
    </source>
</reference>
<proteinExistence type="predicted"/>
<gene>
    <name evidence="2" type="ORF">SAMN04488540_11235</name>
</gene>